<dbReference type="RefSeq" id="WP_200786793.1">
    <property type="nucleotide sequence ID" value="NZ_JAEDAO010000001.1"/>
</dbReference>
<evidence type="ECO:0000313" key="2">
    <source>
        <dbReference type="EMBL" id="MBK0391886.1"/>
    </source>
</evidence>
<dbReference type="Pfam" id="PF11730">
    <property type="entry name" value="DUF3297"/>
    <property type="match status" value="1"/>
</dbReference>
<dbReference type="AlphaFoldDB" id="A0A934UQJ6"/>
<organism evidence="2 3">
    <name type="scientific">Ramlibacter algicola</name>
    <dbReference type="NCBI Taxonomy" id="2795217"/>
    <lineage>
        <taxon>Bacteria</taxon>
        <taxon>Pseudomonadati</taxon>
        <taxon>Pseudomonadota</taxon>
        <taxon>Betaproteobacteria</taxon>
        <taxon>Burkholderiales</taxon>
        <taxon>Comamonadaceae</taxon>
        <taxon>Ramlibacter</taxon>
    </lineage>
</organism>
<comment type="caution">
    <text evidence="2">The sequence shown here is derived from an EMBL/GenBank/DDBJ whole genome shotgun (WGS) entry which is preliminary data.</text>
</comment>
<protein>
    <submittedName>
        <fullName evidence="2">DUF3297 family protein</fullName>
    </submittedName>
</protein>
<evidence type="ECO:0000256" key="1">
    <source>
        <dbReference type="SAM" id="MobiDB-lite"/>
    </source>
</evidence>
<keyword evidence="3" id="KW-1185">Reference proteome</keyword>
<sequence>MEDQQSTSTPPPLPDRLSVDPRSPHHVAAVFERDVGIRFNGKERHDVEEYCISEGWIRVPAGKTVDRRGQPLLIKIKGTVEPFYR</sequence>
<dbReference type="Proteomes" id="UP000617041">
    <property type="component" value="Unassembled WGS sequence"/>
</dbReference>
<gene>
    <name evidence="2" type="ORF">I8E28_04735</name>
</gene>
<evidence type="ECO:0000313" key="3">
    <source>
        <dbReference type="Proteomes" id="UP000617041"/>
    </source>
</evidence>
<feature type="region of interest" description="Disordered" evidence="1">
    <location>
        <begin position="1"/>
        <end position="22"/>
    </location>
</feature>
<dbReference type="InterPro" id="IPR021724">
    <property type="entry name" value="DUF3297"/>
</dbReference>
<dbReference type="EMBL" id="JAEDAO010000001">
    <property type="protein sequence ID" value="MBK0391886.1"/>
    <property type="molecule type" value="Genomic_DNA"/>
</dbReference>
<accession>A0A934UQJ6</accession>
<reference evidence="2" key="1">
    <citation type="submission" date="2020-12" db="EMBL/GenBank/DDBJ databases">
        <title>Ramlibacter sp. nov., isolated from a freshwater alga, Cryptomonas.</title>
        <authorList>
            <person name="Kim H.M."/>
            <person name="Jeon C.O."/>
        </authorList>
    </citation>
    <scope>NUCLEOTIDE SEQUENCE</scope>
    <source>
        <strain evidence="2">CrO1</strain>
    </source>
</reference>
<proteinExistence type="predicted"/>
<name>A0A934UQJ6_9BURK</name>